<reference evidence="2 3" key="1">
    <citation type="journal article" date="2015" name="Nat. Commun.">
        <title>Outbred genome sequencing and CRISPR/Cas9 gene editing in butterflies.</title>
        <authorList>
            <person name="Li X."/>
            <person name="Fan D."/>
            <person name="Zhang W."/>
            <person name="Liu G."/>
            <person name="Zhang L."/>
            <person name="Zhao L."/>
            <person name="Fang X."/>
            <person name="Chen L."/>
            <person name="Dong Y."/>
            <person name="Chen Y."/>
            <person name="Ding Y."/>
            <person name="Zhao R."/>
            <person name="Feng M."/>
            <person name="Zhu Y."/>
            <person name="Feng Y."/>
            <person name="Jiang X."/>
            <person name="Zhu D."/>
            <person name="Xiang H."/>
            <person name="Feng X."/>
            <person name="Li S."/>
            <person name="Wang J."/>
            <person name="Zhang G."/>
            <person name="Kronforst M.R."/>
            <person name="Wang W."/>
        </authorList>
    </citation>
    <scope>NUCLEOTIDE SEQUENCE [LARGE SCALE GENOMIC DNA]</scope>
    <source>
        <strain evidence="2">Ya'a_city_454_Px</strain>
        <tissue evidence="2">Whole body</tissue>
    </source>
</reference>
<gene>
    <name evidence="2" type="ORF">RR46_02382</name>
</gene>
<evidence type="ECO:0000313" key="2">
    <source>
        <dbReference type="EMBL" id="KPI99165.1"/>
    </source>
</evidence>
<name>A0A194Q6Z6_PAPXU</name>
<dbReference type="Proteomes" id="UP000053268">
    <property type="component" value="Unassembled WGS sequence"/>
</dbReference>
<feature type="region of interest" description="Disordered" evidence="1">
    <location>
        <begin position="60"/>
        <end position="79"/>
    </location>
</feature>
<evidence type="ECO:0000256" key="1">
    <source>
        <dbReference type="SAM" id="MobiDB-lite"/>
    </source>
</evidence>
<keyword evidence="3" id="KW-1185">Reference proteome</keyword>
<dbReference type="AlphaFoldDB" id="A0A194Q6Z6"/>
<sequence>MLARLAILKIFAPETNRRRPFYFCSTNKKRFENGPLKALLKRRRSVYDRLDFPPRLRPAIVLASTPPPSPPHQPPHAPA</sequence>
<protein>
    <submittedName>
        <fullName evidence="2">Uncharacterized protein</fullName>
    </submittedName>
</protein>
<evidence type="ECO:0000313" key="3">
    <source>
        <dbReference type="Proteomes" id="UP000053268"/>
    </source>
</evidence>
<accession>A0A194Q6Z6</accession>
<proteinExistence type="predicted"/>
<dbReference type="EMBL" id="KQ459581">
    <property type="protein sequence ID" value="KPI99165.1"/>
    <property type="molecule type" value="Genomic_DNA"/>
</dbReference>
<feature type="compositionally biased region" description="Pro residues" evidence="1">
    <location>
        <begin position="65"/>
        <end position="79"/>
    </location>
</feature>
<organism evidence="2 3">
    <name type="scientific">Papilio xuthus</name>
    <name type="common">Asian swallowtail butterfly</name>
    <dbReference type="NCBI Taxonomy" id="66420"/>
    <lineage>
        <taxon>Eukaryota</taxon>
        <taxon>Metazoa</taxon>
        <taxon>Ecdysozoa</taxon>
        <taxon>Arthropoda</taxon>
        <taxon>Hexapoda</taxon>
        <taxon>Insecta</taxon>
        <taxon>Pterygota</taxon>
        <taxon>Neoptera</taxon>
        <taxon>Endopterygota</taxon>
        <taxon>Lepidoptera</taxon>
        <taxon>Glossata</taxon>
        <taxon>Ditrysia</taxon>
        <taxon>Papilionoidea</taxon>
        <taxon>Papilionidae</taxon>
        <taxon>Papilioninae</taxon>
        <taxon>Papilio</taxon>
    </lineage>
</organism>